<feature type="region of interest" description="Disordered" evidence="5">
    <location>
        <begin position="1"/>
        <end position="20"/>
    </location>
</feature>
<protein>
    <submittedName>
        <fullName evidence="7">General substrate transporter</fullName>
    </submittedName>
</protein>
<feature type="transmembrane region" description="Helical" evidence="6">
    <location>
        <begin position="235"/>
        <end position="252"/>
    </location>
</feature>
<gene>
    <name evidence="7" type="ORF">F503_03019</name>
</gene>
<comment type="subcellular location">
    <subcellularLocation>
        <location evidence="1">Membrane</location>
        <topology evidence="1">Multi-pass membrane protein</topology>
    </subcellularLocation>
</comment>
<feature type="transmembrane region" description="Helical" evidence="6">
    <location>
        <begin position="198"/>
        <end position="223"/>
    </location>
</feature>
<dbReference type="VEuPathDB" id="FungiDB:F503_03019"/>
<feature type="compositionally biased region" description="Basic and acidic residues" evidence="5">
    <location>
        <begin position="668"/>
        <end position="678"/>
    </location>
</feature>
<feature type="compositionally biased region" description="Basic and acidic residues" evidence="5">
    <location>
        <begin position="1"/>
        <end position="16"/>
    </location>
</feature>
<dbReference type="GO" id="GO:0016020">
    <property type="term" value="C:membrane"/>
    <property type="evidence" value="ECO:0007669"/>
    <property type="project" value="UniProtKB-SubCell"/>
</dbReference>
<reference evidence="7 8" key="1">
    <citation type="journal article" date="2013" name="BMC Genomics">
        <title>The genome and transcriptome of the pine saprophyte Ophiostoma piceae, and a comparison with the bark beetle-associated pine pathogen Grosmannia clavigera.</title>
        <authorList>
            <person name="Haridas S."/>
            <person name="Wang Y."/>
            <person name="Lim L."/>
            <person name="Massoumi Alamouti S."/>
            <person name="Jackman S."/>
            <person name="Docking R."/>
            <person name="Robertson G."/>
            <person name="Birol I."/>
            <person name="Bohlmann J."/>
            <person name="Breuil C."/>
        </authorList>
    </citation>
    <scope>NUCLEOTIDE SEQUENCE [LARGE SCALE GENOMIC DNA]</scope>
    <source>
        <strain evidence="7 8">UAMH 11346</strain>
    </source>
</reference>
<name>S3CZ32_OPHP1</name>
<feature type="transmembrane region" description="Helical" evidence="6">
    <location>
        <begin position="448"/>
        <end position="468"/>
    </location>
</feature>
<feature type="compositionally biased region" description="Acidic residues" evidence="5">
    <location>
        <begin position="544"/>
        <end position="556"/>
    </location>
</feature>
<dbReference type="eggNOG" id="ENOG502SN7N">
    <property type="taxonomic scope" value="Eukaryota"/>
</dbReference>
<feature type="transmembrane region" description="Helical" evidence="6">
    <location>
        <begin position="604"/>
        <end position="623"/>
    </location>
</feature>
<dbReference type="InterPro" id="IPR011701">
    <property type="entry name" value="MFS"/>
</dbReference>
<feature type="region of interest" description="Disordered" evidence="5">
    <location>
        <begin position="544"/>
        <end position="565"/>
    </location>
</feature>
<keyword evidence="8" id="KW-1185">Reference proteome</keyword>
<feature type="transmembrane region" description="Helical" evidence="6">
    <location>
        <begin position="326"/>
        <end position="348"/>
    </location>
</feature>
<feature type="transmembrane region" description="Helical" evidence="6">
    <location>
        <begin position="408"/>
        <end position="428"/>
    </location>
</feature>
<dbReference type="GO" id="GO:0022857">
    <property type="term" value="F:transmembrane transporter activity"/>
    <property type="evidence" value="ECO:0007669"/>
    <property type="project" value="InterPro"/>
</dbReference>
<feature type="transmembrane region" description="Helical" evidence="6">
    <location>
        <begin position="480"/>
        <end position="498"/>
    </location>
</feature>
<feature type="transmembrane region" description="Helical" evidence="6">
    <location>
        <begin position="504"/>
        <end position="524"/>
    </location>
</feature>
<organism evidence="7 8">
    <name type="scientific">Ophiostoma piceae (strain UAMH 11346)</name>
    <name type="common">Sap stain fungus</name>
    <dbReference type="NCBI Taxonomy" id="1262450"/>
    <lineage>
        <taxon>Eukaryota</taxon>
        <taxon>Fungi</taxon>
        <taxon>Dikarya</taxon>
        <taxon>Ascomycota</taxon>
        <taxon>Pezizomycotina</taxon>
        <taxon>Sordariomycetes</taxon>
        <taxon>Sordariomycetidae</taxon>
        <taxon>Ophiostomatales</taxon>
        <taxon>Ophiostomataceae</taxon>
        <taxon>Ophiostoma</taxon>
    </lineage>
</organism>
<feature type="transmembrane region" description="Helical" evidence="6">
    <location>
        <begin position="568"/>
        <end position="592"/>
    </location>
</feature>
<dbReference type="Gene3D" id="1.20.1250.20">
    <property type="entry name" value="MFS general substrate transporter like domains"/>
    <property type="match status" value="1"/>
</dbReference>
<accession>S3CZ32</accession>
<keyword evidence="4 6" id="KW-0472">Membrane</keyword>
<dbReference type="Proteomes" id="UP000016923">
    <property type="component" value="Unassembled WGS sequence"/>
</dbReference>
<keyword evidence="2 6" id="KW-0812">Transmembrane</keyword>
<dbReference type="EMBL" id="KE148154">
    <property type="protein sequence ID" value="EPE06190.1"/>
    <property type="molecule type" value="Genomic_DNA"/>
</dbReference>
<dbReference type="InterPro" id="IPR036259">
    <property type="entry name" value="MFS_trans_sf"/>
</dbReference>
<proteinExistence type="predicted"/>
<dbReference type="OMA" id="WWMLATE"/>
<evidence type="ECO:0000256" key="1">
    <source>
        <dbReference type="ARBA" id="ARBA00004141"/>
    </source>
</evidence>
<keyword evidence="3 6" id="KW-1133">Transmembrane helix</keyword>
<dbReference type="Pfam" id="PF07690">
    <property type="entry name" value="MFS_1"/>
    <property type="match status" value="1"/>
</dbReference>
<feature type="transmembrane region" description="Helical" evidence="6">
    <location>
        <begin position="258"/>
        <end position="286"/>
    </location>
</feature>
<evidence type="ECO:0000313" key="8">
    <source>
        <dbReference type="Proteomes" id="UP000016923"/>
    </source>
</evidence>
<dbReference type="PANTHER" id="PTHR23507:SF1">
    <property type="entry name" value="FI18259P1-RELATED"/>
    <property type="match status" value="1"/>
</dbReference>
<feature type="region of interest" description="Disordered" evidence="5">
    <location>
        <begin position="634"/>
        <end position="678"/>
    </location>
</feature>
<evidence type="ECO:0000256" key="5">
    <source>
        <dbReference type="SAM" id="MobiDB-lite"/>
    </source>
</evidence>
<dbReference type="OrthoDB" id="3026777at2759"/>
<feature type="transmembrane region" description="Helical" evidence="6">
    <location>
        <begin position="298"/>
        <end position="320"/>
    </location>
</feature>
<sequence>MDPYSDREVPEVRAEEVGDDVSDGDYNHRLGYTTDWDFYPRRKWWQPAWLTEPALPKWPRWWRQRQQYMPVHETDNNNDDNNDDDDTIAPEKTIDGEWYQAKQPGTVIALCAVLLFLLIASACLALVPMMRLVEDAICRKHYGFGFGASHGHVNATLPGGNQTSHVDTGRQFIDNDSGLGGSGPDERLCKVDAVQAELAWLTGIFSVTESIFGLFAAFPWALLSDRVGRKPVFRISFIGVAVSFGCTAIILAKRDVLSVWWMLATEVFLLVGGGAGVTFTILSSIVADVSPNDRSSAFIWMSIGGVMGGILGPASAAAMMAIFESAWVPIVVTFVVFAPVILAVTIVLPETLHKARPVSASAAASTPSTQPQPRPRFWTETIPAHANETLSRLRETVAILRRSRSAHLLVPSFLFISAIQSVQGAILAQSVSKRFGWSLAQMGYMFSLRGIVTVVVLSLIPILSRFLTGSCCGLSEPRKDLVMARTMLAVVIVGNLLLSSGHSITRLVLGSFCSTLAAGFGPVLKSLITHFFLCEYGQLEQTEEEAEEQTEGEVEGEEKTGSEHTSRLYTLTSMVETAGSVLAGPVLAWAFSSGLRLGGAWIGLPYYYVCGLCAIALGCLHIITTDKNGDRGLSYVERGDSRPVEGSLEDGTDDGGGLIRLNTAEPIPDTRDTGRIRL</sequence>
<feature type="transmembrane region" description="Helical" evidence="6">
    <location>
        <begin position="107"/>
        <end position="127"/>
    </location>
</feature>
<dbReference type="HOGENOM" id="CLU_013756_0_0_1"/>
<dbReference type="AlphaFoldDB" id="S3CZ32"/>
<evidence type="ECO:0000256" key="4">
    <source>
        <dbReference type="ARBA" id="ARBA00023136"/>
    </source>
</evidence>
<evidence type="ECO:0000256" key="2">
    <source>
        <dbReference type="ARBA" id="ARBA00022692"/>
    </source>
</evidence>
<dbReference type="SUPFAM" id="SSF103473">
    <property type="entry name" value="MFS general substrate transporter"/>
    <property type="match status" value="1"/>
</dbReference>
<dbReference type="PANTHER" id="PTHR23507">
    <property type="entry name" value="ZGC:174356"/>
    <property type="match status" value="1"/>
</dbReference>
<evidence type="ECO:0000256" key="6">
    <source>
        <dbReference type="SAM" id="Phobius"/>
    </source>
</evidence>
<evidence type="ECO:0000256" key="3">
    <source>
        <dbReference type="ARBA" id="ARBA00022989"/>
    </source>
</evidence>
<evidence type="ECO:0000313" key="7">
    <source>
        <dbReference type="EMBL" id="EPE06190.1"/>
    </source>
</evidence>